<evidence type="ECO:0000313" key="11">
    <source>
        <dbReference type="EMBL" id="GIL94908.1"/>
    </source>
</evidence>
<evidence type="ECO:0000259" key="9">
    <source>
        <dbReference type="Pfam" id="PF01769"/>
    </source>
</evidence>
<evidence type="ECO:0000256" key="7">
    <source>
        <dbReference type="ARBA" id="ARBA00023136"/>
    </source>
</evidence>
<evidence type="ECO:0000256" key="8">
    <source>
        <dbReference type="SAM" id="Phobius"/>
    </source>
</evidence>
<keyword evidence="4 8" id="KW-0812">Transmembrane</keyword>
<evidence type="ECO:0000313" key="10">
    <source>
        <dbReference type="EMBL" id="GIL81440.1"/>
    </source>
</evidence>
<comment type="caution">
    <text evidence="11">The sequence shown here is derived from an EMBL/GenBank/DDBJ whole genome shotgun (WGS) entry which is preliminary data.</text>
</comment>
<dbReference type="Proteomes" id="UP000722791">
    <property type="component" value="Unassembled WGS sequence"/>
</dbReference>
<dbReference type="GO" id="GO:0008324">
    <property type="term" value="F:monoatomic cation transmembrane transporter activity"/>
    <property type="evidence" value="ECO:0007669"/>
    <property type="project" value="InterPro"/>
</dbReference>
<keyword evidence="13" id="KW-1185">Reference proteome</keyword>
<dbReference type="InterPro" id="IPR036739">
    <property type="entry name" value="SLC41_membr_dom_sf"/>
</dbReference>
<comment type="similarity">
    <text evidence="2">Belongs to the SLC41A transporter family.</text>
</comment>
<sequence>MVLGAFRIEKERPTSTHQDRRSDERDLLLEGTRAENKVDTSDDYSRSNIFDITKARCGWLIMFCFGLLLSALIVQRFEDLLEHHVQLSFFVPLIMGHGGNTGSQTVSTIIRSLALRQIGQRDLLRTVGKEALAGALMGGLLGALILILSLLWPHLGVGVGLTVGVALPIISMWANAVGALLTLLADRFKLDPAVTSVPLMTTIVDATGLVIYFYIAEIFLDVR</sequence>
<feature type="transmembrane region" description="Helical" evidence="8">
    <location>
        <begin position="57"/>
        <end position="77"/>
    </location>
</feature>
<dbReference type="InterPro" id="IPR006667">
    <property type="entry name" value="SLC41_membr_dom"/>
</dbReference>
<comment type="subcellular location">
    <subcellularLocation>
        <location evidence="1">Membrane</location>
        <topology evidence="1">Multi-pass membrane protein</topology>
    </subcellularLocation>
</comment>
<keyword evidence="5" id="KW-0460">Magnesium</keyword>
<evidence type="ECO:0000256" key="4">
    <source>
        <dbReference type="ARBA" id="ARBA00022692"/>
    </source>
</evidence>
<feature type="transmembrane region" description="Helical" evidence="8">
    <location>
        <begin position="158"/>
        <end position="185"/>
    </location>
</feature>
<accession>A0A8J4D4F9</accession>
<keyword evidence="7 8" id="KW-0472">Membrane</keyword>
<keyword evidence="3" id="KW-0813">Transport</keyword>
<dbReference type="SUPFAM" id="SSF161093">
    <property type="entry name" value="MgtE membrane domain-like"/>
    <property type="match status" value="1"/>
</dbReference>
<reference evidence="11" key="1">
    <citation type="journal article" date="2021" name="Proc. Natl. Acad. Sci. U.S.A.">
        <title>Three genomes in the algal genus Volvox reveal the fate of a haploid sex-determining region after a transition to homothallism.</title>
        <authorList>
            <person name="Yamamoto K."/>
            <person name="Hamaji T."/>
            <person name="Kawai-Toyooka H."/>
            <person name="Matsuzaki R."/>
            <person name="Takahashi F."/>
            <person name="Nishimura Y."/>
            <person name="Kawachi M."/>
            <person name="Noguchi H."/>
            <person name="Minakuchi Y."/>
            <person name="Umen J.G."/>
            <person name="Toyoda A."/>
            <person name="Nozaki H."/>
        </authorList>
    </citation>
    <scope>NUCLEOTIDE SEQUENCE</scope>
    <source>
        <strain evidence="11">NIES-3785</strain>
        <strain evidence="10">NIES-3786</strain>
    </source>
</reference>
<feature type="transmembrane region" description="Helical" evidence="8">
    <location>
        <begin position="197"/>
        <end position="215"/>
    </location>
</feature>
<evidence type="ECO:0000313" key="13">
    <source>
        <dbReference type="Proteomes" id="UP000747110"/>
    </source>
</evidence>
<gene>
    <name evidence="10" type="ORF">Vretifemale_10507</name>
    <name evidence="11" type="ORF">Vretimale_986</name>
</gene>
<dbReference type="AlphaFoldDB" id="A0A8J4D4F9"/>
<dbReference type="EMBL" id="BNCQ01000002">
    <property type="protein sequence ID" value="GIL94909.1"/>
    <property type="molecule type" value="Genomic_DNA"/>
</dbReference>
<organism evidence="11 12">
    <name type="scientific">Volvox reticuliferus</name>
    <dbReference type="NCBI Taxonomy" id="1737510"/>
    <lineage>
        <taxon>Eukaryota</taxon>
        <taxon>Viridiplantae</taxon>
        <taxon>Chlorophyta</taxon>
        <taxon>core chlorophytes</taxon>
        <taxon>Chlorophyceae</taxon>
        <taxon>CS clade</taxon>
        <taxon>Chlamydomonadales</taxon>
        <taxon>Volvocaceae</taxon>
        <taxon>Volvox</taxon>
    </lineage>
</organism>
<evidence type="ECO:0000256" key="3">
    <source>
        <dbReference type="ARBA" id="ARBA00022448"/>
    </source>
</evidence>
<dbReference type="PANTHER" id="PTHR41394:SF8">
    <property type="entry name" value="MAGNESIUM TRANSPORTER MGTE"/>
    <property type="match status" value="1"/>
</dbReference>
<dbReference type="EMBL" id="BNCP01000021">
    <property type="protein sequence ID" value="GIL81440.1"/>
    <property type="molecule type" value="Genomic_DNA"/>
</dbReference>
<dbReference type="Gene3D" id="1.10.357.20">
    <property type="entry name" value="SLC41 divalent cation transporters, integral membrane domain"/>
    <property type="match status" value="1"/>
</dbReference>
<dbReference type="Pfam" id="PF01769">
    <property type="entry name" value="MgtE"/>
    <property type="match status" value="1"/>
</dbReference>
<feature type="domain" description="SLC41A/MgtE integral membrane" evidence="9">
    <location>
        <begin position="91"/>
        <end position="215"/>
    </location>
</feature>
<feature type="transmembrane region" description="Helical" evidence="8">
    <location>
        <begin position="89"/>
        <end position="110"/>
    </location>
</feature>
<protein>
    <recommendedName>
        <fullName evidence="9">SLC41A/MgtE integral membrane domain-containing protein</fullName>
    </recommendedName>
</protein>
<evidence type="ECO:0000256" key="2">
    <source>
        <dbReference type="ARBA" id="ARBA00009749"/>
    </source>
</evidence>
<dbReference type="OrthoDB" id="48232at2759"/>
<evidence type="ECO:0000256" key="6">
    <source>
        <dbReference type="ARBA" id="ARBA00022989"/>
    </source>
</evidence>
<evidence type="ECO:0000313" key="12">
    <source>
        <dbReference type="Proteomes" id="UP000722791"/>
    </source>
</evidence>
<dbReference type="GO" id="GO:0016020">
    <property type="term" value="C:membrane"/>
    <property type="evidence" value="ECO:0007669"/>
    <property type="project" value="UniProtKB-SubCell"/>
</dbReference>
<evidence type="ECO:0000256" key="5">
    <source>
        <dbReference type="ARBA" id="ARBA00022842"/>
    </source>
</evidence>
<name>A0A8J4D4F9_9CHLO</name>
<dbReference type="PANTHER" id="PTHR41394">
    <property type="entry name" value="MAGNESIUM TRANSPORTER MGTE"/>
    <property type="match status" value="1"/>
</dbReference>
<dbReference type="Proteomes" id="UP000747110">
    <property type="component" value="Unassembled WGS sequence"/>
</dbReference>
<evidence type="ECO:0000256" key="1">
    <source>
        <dbReference type="ARBA" id="ARBA00004141"/>
    </source>
</evidence>
<dbReference type="EMBL" id="BNCQ01000002">
    <property type="protein sequence ID" value="GIL94908.1"/>
    <property type="molecule type" value="Genomic_DNA"/>
</dbReference>
<feature type="transmembrane region" description="Helical" evidence="8">
    <location>
        <begin position="131"/>
        <end position="152"/>
    </location>
</feature>
<keyword evidence="6 8" id="KW-1133">Transmembrane helix</keyword>
<proteinExistence type="inferred from homology"/>